<gene>
    <name evidence="3" type="ORF">ACFSKV_08180</name>
</gene>
<keyword evidence="1" id="KW-0732">Signal</keyword>
<evidence type="ECO:0000259" key="2">
    <source>
        <dbReference type="Pfam" id="PF00144"/>
    </source>
</evidence>
<evidence type="ECO:0000256" key="1">
    <source>
        <dbReference type="SAM" id="SignalP"/>
    </source>
</evidence>
<keyword evidence="4" id="KW-1185">Reference proteome</keyword>
<feature type="chain" id="PRO_5045930306" evidence="1">
    <location>
        <begin position="19"/>
        <end position="353"/>
    </location>
</feature>
<dbReference type="RefSeq" id="WP_380801470.1">
    <property type="nucleotide sequence ID" value="NZ_JBHUIV010000012.1"/>
</dbReference>
<feature type="domain" description="Beta-lactamase-related" evidence="2">
    <location>
        <begin position="34"/>
        <end position="339"/>
    </location>
</feature>
<dbReference type="EMBL" id="JBHUIV010000012">
    <property type="protein sequence ID" value="MFD2201541.1"/>
    <property type="molecule type" value="Genomic_DNA"/>
</dbReference>
<protein>
    <submittedName>
        <fullName evidence="3">Serine hydrolase domain-containing protein</fullName>
        <ecNumber evidence="3">3.-.-.-</ecNumber>
    </submittedName>
</protein>
<name>A0ABW5BA28_9BACT</name>
<feature type="signal peptide" evidence="1">
    <location>
        <begin position="1"/>
        <end position="18"/>
    </location>
</feature>
<dbReference type="PANTHER" id="PTHR46825">
    <property type="entry name" value="D-ALANYL-D-ALANINE-CARBOXYPEPTIDASE/ENDOPEPTIDASE AMPH"/>
    <property type="match status" value="1"/>
</dbReference>
<proteinExistence type="predicted"/>
<dbReference type="InterPro" id="IPR001466">
    <property type="entry name" value="Beta-lactam-related"/>
</dbReference>
<dbReference type="Pfam" id="PF00144">
    <property type="entry name" value="Beta-lactamase"/>
    <property type="match status" value="1"/>
</dbReference>
<dbReference type="Proteomes" id="UP001597414">
    <property type="component" value="Unassembled WGS sequence"/>
</dbReference>
<dbReference type="InterPro" id="IPR012338">
    <property type="entry name" value="Beta-lactam/transpept-like"/>
</dbReference>
<organism evidence="3 4">
    <name type="scientific">Shivajiella indica</name>
    <dbReference type="NCBI Taxonomy" id="872115"/>
    <lineage>
        <taxon>Bacteria</taxon>
        <taxon>Pseudomonadati</taxon>
        <taxon>Bacteroidota</taxon>
        <taxon>Cytophagia</taxon>
        <taxon>Cytophagales</taxon>
        <taxon>Cyclobacteriaceae</taxon>
        <taxon>Shivajiella</taxon>
    </lineage>
</organism>
<dbReference type="Gene3D" id="3.40.710.10">
    <property type="entry name" value="DD-peptidase/beta-lactamase superfamily"/>
    <property type="match status" value="1"/>
</dbReference>
<reference evidence="4" key="1">
    <citation type="journal article" date="2019" name="Int. J. Syst. Evol. Microbiol.">
        <title>The Global Catalogue of Microorganisms (GCM) 10K type strain sequencing project: providing services to taxonomists for standard genome sequencing and annotation.</title>
        <authorList>
            <consortium name="The Broad Institute Genomics Platform"/>
            <consortium name="The Broad Institute Genome Sequencing Center for Infectious Disease"/>
            <person name="Wu L."/>
            <person name="Ma J."/>
        </authorList>
    </citation>
    <scope>NUCLEOTIDE SEQUENCE [LARGE SCALE GENOMIC DNA]</scope>
    <source>
        <strain evidence="4">KCTC 19812</strain>
    </source>
</reference>
<sequence>MKTALIFCLILFTLPACSQNTDQIASIFLDYHGENPGAAVAIIHDSNIIYHESFGMADREKQLSVQSTTNFRLPSISKQFTATAILILEKKNLLKLDWTLDKLFDNFPEYGNTMQIQHLLNHTSGIWDYEDFVPDNGPQVSDADVLEIIKNQPHVYFEAGSQFRYSNSAYALLALIVEKYSGQKFQDFLKNEIFDPLEMKNSVAFVPGYNEVLNRAFGYSQEKGEWIKKDQSSTSAVLGDGGIYSNVPDLFLWDRALHEGKILPRETIERTFSKSKLNNGHEILYGLGWHLKEYEGEKVVYHTGSTTSFRNIFYRIPSKKLSIIILTNRNKPEEENMVDLAERVLMKFQDMDK</sequence>
<dbReference type="InterPro" id="IPR050491">
    <property type="entry name" value="AmpC-like"/>
</dbReference>
<accession>A0ABW5BA28</accession>
<dbReference type="PANTHER" id="PTHR46825:SF9">
    <property type="entry name" value="BETA-LACTAMASE-RELATED DOMAIN-CONTAINING PROTEIN"/>
    <property type="match status" value="1"/>
</dbReference>
<evidence type="ECO:0000313" key="4">
    <source>
        <dbReference type="Proteomes" id="UP001597414"/>
    </source>
</evidence>
<dbReference type="SUPFAM" id="SSF56601">
    <property type="entry name" value="beta-lactamase/transpeptidase-like"/>
    <property type="match status" value="1"/>
</dbReference>
<evidence type="ECO:0000313" key="3">
    <source>
        <dbReference type="EMBL" id="MFD2201541.1"/>
    </source>
</evidence>
<keyword evidence="3" id="KW-0378">Hydrolase</keyword>
<comment type="caution">
    <text evidence="3">The sequence shown here is derived from an EMBL/GenBank/DDBJ whole genome shotgun (WGS) entry which is preliminary data.</text>
</comment>
<dbReference type="GO" id="GO:0016787">
    <property type="term" value="F:hydrolase activity"/>
    <property type="evidence" value="ECO:0007669"/>
    <property type="project" value="UniProtKB-KW"/>
</dbReference>
<dbReference type="EC" id="3.-.-.-" evidence="3"/>